<keyword evidence="1" id="KW-0472">Membrane</keyword>
<reference evidence="2" key="1">
    <citation type="submission" date="2016-02" db="EMBL/GenBank/DDBJ databases">
        <title>WGS assembly of Manihot esculenta.</title>
        <authorList>
            <person name="Bredeson J.V."/>
            <person name="Prochnik S.E."/>
            <person name="Lyons J.B."/>
            <person name="Schmutz J."/>
            <person name="Grimwood J."/>
            <person name="Vrebalov J."/>
            <person name="Bart R.S."/>
            <person name="Amuge T."/>
            <person name="Ferguson M.E."/>
            <person name="Green R."/>
            <person name="Putnam N."/>
            <person name="Stites J."/>
            <person name="Rounsley S."/>
            <person name="Rokhsar D.S."/>
        </authorList>
    </citation>
    <scope>NUCLEOTIDE SEQUENCE [LARGE SCALE GENOMIC DNA]</scope>
    <source>
        <tissue evidence="2">Leaf</tissue>
    </source>
</reference>
<organism evidence="2">
    <name type="scientific">Manihot esculenta</name>
    <name type="common">Cassava</name>
    <name type="synonym">Jatropha manihot</name>
    <dbReference type="NCBI Taxonomy" id="3983"/>
    <lineage>
        <taxon>Eukaryota</taxon>
        <taxon>Viridiplantae</taxon>
        <taxon>Streptophyta</taxon>
        <taxon>Embryophyta</taxon>
        <taxon>Tracheophyta</taxon>
        <taxon>Spermatophyta</taxon>
        <taxon>Magnoliopsida</taxon>
        <taxon>eudicotyledons</taxon>
        <taxon>Gunneridae</taxon>
        <taxon>Pentapetalae</taxon>
        <taxon>rosids</taxon>
        <taxon>fabids</taxon>
        <taxon>Malpighiales</taxon>
        <taxon>Euphorbiaceae</taxon>
        <taxon>Crotonoideae</taxon>
        <taxon>Manihoteae</taxon>
        <taxon>Manihot</taxon>
    </lineage>
</organism>
<evidence type="ECO:0000256" key="1">
    <source>
        <dbReference type="SAM" id="Phobius"/>
    </source>
</evidence>
<dbReference type="EMBL" id="CM004391">
    <property type="protein sequence ID" value="OAY49152.1"/>
    <property type="molecule type" value="Genomic_DNA"/>
</dbReference>
<evidence type="ECO:0000313" key="2">
    <source>
        <dbReference type="EMBL" id="OAY49152.1"/>
    </source>
</evidence>
<feature type="transmembrane region" description="Helical" evidence="1">
    <location>
        <begin position="108"/>
        <end position="129"/>
    </location>
</feature>
<accession>A0A2C9VSX9</accession>
<protein>
    <submittedName>
        <fullName evidence="2">Uncharacterized protein</fullName>
    </submittedName>
</protein>
<name>A0A2C9VSX9_MANES</name>
<gene>
    <name evidence="2" type="ORF">MANES_05G033600</name>
</gene>
<dbReference type="AlphaFoldDB" id="A0A2C9VSX9"/>
<keyword evidence="1" id="KW-0812">Transmembrane</keyword>
<sequence length="130" mass="14263">MNHCSRQAMLLLLADPLPALRRHSLPLLVDPSPAARIAPAYRSHRLSIRRLPLALFPLATAHYRPLLATAHRRPSLASPAERCYLLLASLIAHVDRDLARRGRSPSHAAWSIAIALLLTISCCKLSIAAC</sequence>
<proteinExistence type="predicted"/>
<keyword evidence="1" id="KW-1133">Transmembrane helix</keyword>